<evidence type="ECO:0000256" key="9">
    <source>
        <dbReference type="SAM" id="Phobius"/>
    </source>
</evidence>
<keyword evidence="7" id="KW-0675">Receptor</keyword>
<evidence type="ECO:0000256" key="7">
    <source>
        <dbReference type="ARBA" id="ARBA00023170"/>
    </source>
</evidence>
<dbReference type="PRINTS" id="PR00237">
    <property type="entry name" value="GPCRRHODOPSN"/>
</dbReference>
<keyword evidence="4 9" id="KW-1133">Transmembrane helix</keyword>
<evidence type="ECO:0000256" key="3">
    <source>
        <dbReference type="ARBA" id="ARBA00022692"/>
    </source>
</evidence>
<feature type="transmembrane region" description="Helical" evidence="9">
    <location>
        <begin position="175"/>
        <end position="199"/>
    </location>
</feature>
<evidence type="ECO:0000256" key="8">
    <source>
        <dbReference type="ARBA" id="ARBA00023224"/>
    </source>
</evidence>
<evidence type="ECO:0000256" key="4">
    <source>
        <dbReference type="ARBA" id="ARBA00022989"/>
    </source>
</evidence>
<feature type="domain" description="G-protein coupled receptors family 1 profile" evidence="10">
    <location>
        <begin position="32"/>
        <end position="339"/>
    </location>
</feature>
<dbReference type="SUPFAM" id="SSF81321">
    <property type="entry name" value="Family A G protein-coupled receptor-like"/>
    <property type="match status" value="1"/>
</dbReference>
<keyword evidence="2" id="KW-1003">Cell membrane</keyword>
<feature type="transmembrane region" description="Helical" evidence="9">
    <location>
        <begin position="52"/>
        <end position="73"/>
    </location>
</feature>
<feature type="transmembrane region" description="Helical" evidence="9">
    <location>
        <begin position="135"/>
        <end position="155"/>
    </location>
</feature>
<evidence type="ECO:0000256" key="1">
    <source>
        <dbReference type="ARBA" id="ARBA00004651"/>
    </source>
</evidence>
<name>A0ABN8M5U2_9CNID</name>
<comment type="subcellular location">
    <subcellularLocation>
        <location evidence="1">Cell membrane</location>
        <topology evidence="1">Multi-pass membrane protein</topology>
    </subcellularLocation>
</comment>
<dbReference type="InterPro" id="IPR017452">
    <property type="entry name" value="GPCR_Rhodpsn_7TM"/>
</dbReference>
<evidence type="ECO:0000259" key="10">
    <source>
        <dbReference type="PROSITE" id="PS50262"/>
    </source>
</evidence>
<sequence length="364" mass="40405">MSGNSTVSGVPSASIVASATFNTLILLLTLVGNSFVCFSVYYFPRLRKPTNYLIVSLAVSDLLVGAFSLPFRIAQTVNGERFPESLGHAGCRLWIWIDMLCCAASIFNLVSISIERLMAVKWPLRHRTEMTSKRAFLMILLVWISALLVASPVFVNWSGREIVVIAPQCSVVSRTYVTIVAFAGFFVPLAILLCNYACILKTAIGRARQVQKDKDANAVSFTSKRGTNKADTTETPATRSKDISIGINRCVDPLADSHRPTKSTRLQSMIQLKATKTIAIVLGVFIFSWFPFFVIFLTLNYCRDCFSPTRVPTQLRTAIVVTFVYVLPVSNSAVNPIIYTCFNETFRSAFVQIFKKITRKSDAV</sequence>
<evidence type="ECO:0000256" key="5">
    <source>
        <dbReference type="ARBA" id="ARBA00023040"/>
    </source>
</evidence>
<dbReference type="Proteomes" id="UP001159427">
    <property type="component" value="Unassembled WGS sequence"/>
</dbReference>
<keyword evidence="8" id="KW-0807">Transducer</keyword>
<feature type="transmembrane region" description="Helical" evidence="9">
    <location>
        <begin position="278"/>
        <end position="299"/>
    </location>
</feature>
<feature type="transmembrane region" description="Helical" evidence="9">
    <location>
        <begin position="93"/>
        <end position="114"/>
    </location>
</feature>
<feature type="transmembrane region" description="Helical" evidence="9">
    <location>
        <begin position="20"/>
        <end position="43"/>
    </location>
</feature>
<evidence type="ECO:0000313" key="12">
    <source>
        <dbReference type="Proteomes" id="UP001159427"/>
    </source>
</evidence>
<keyword evidence="6 9" id="KW-0472">Membrane</keyword>
<dbReference type="Gene3D" id="1.20.1070.10">
    <property type="entry name" value="Rhodopsin 7-helix transmembrane proteins"/>
    <property type="match status" value="1"/>
</dbReference>
<dbReference type="PROSITE" id="PS50262">
    <property type="entry name" value="G_PROTEIN_RECEP_F1_2"/>
    <property type="match status" value="1"/>
</dbReference>
<protein>
    <recommendedName>
        <fullName evidence="10">G-protein coupled receptors family 1 profile domain-containing protein</fullName>
    </recommendedName>
</protein>
<dbReference type="Pfam" id="PF00001">
    <property type="entry name" value="7tm_1"/>
    <property type="match status" value="1"/>
</dbReference>
<dbReference type="InterPro" id="IPR000276">
    <property type="entry name" value="GPCR_Rhodpsn"/>
</dbReference>
<keyword evidence="3 9" id="KW-0812">Transmembrane</keyword>
<evidence type="ECO:0000256" key="6">
    <source>
        <dbReference type="ARBA" id="ARBA00023136"/>
    </source>
</evidence>
<reference evidence="11 12" key="1">
    <citation type="submission" date="2022-05" db="EMBL/GenBank/DDBJ databases">
        <authorList>
            <consortium name="Genoscope - CEA"/>
            <person name="William W."/>
        </authorList>
    </citation>
    <scope>NUCLEOTIDE SEQUENCE [LARGE SCALE GENOMIC DNA]</scope>
</reference>
<evidence type="ECO:0000256" key="2">
    <source>
        <dbReference type="ARBA" id="ARBA00022475"/>
    </source>
</evidence>
<proteinExistence type="predicted"/>
<keyword evidence="12" id="KW-1185">Reference proteome</keyword>
<keyword evidence="5" id="KW-0297">G-protein coupled receptor</keyword>
<dbReference type="SMART" id="SM01381">
    <property type="entry name" value="7TM_GPCR_Srsx"/>
    <property type="match status" value="1"/>
</dbReference>
<evidence type="ECO:0000313" key="11">
    <source>
        <dbReference type="EMBL" id="CAH3023332.1"/>
    </source>
</evidence>
<dbReference type="PANTHER" id="PTHR24248">
    <property type="entry name" value="ADRENERGIC RECEPTOR-RELATED G-PROTEIN COUPLED RECEPTOR"/>
    <property type="match status" value="1"/>
</dbReference>
<comment type="caution">
    <text evidence="11">The sequence shown here is derived from an EMBL/GenBank/DDBJ whole genome shotgun (WGS) entry which is preliminary data.</text>
</comment>
<dbReference type="EMBL" id="CALNXI010000256">
    <property type="protein sequence ID" value="CAH3023332.1"/>
    <property type="molecule type" value="Genomic_DNA"/>
</dbReference>
<accession>A0ABN8M5U2</accession>
<organism evidence="11 12">
    <name type="scientific">Porites evermanni</name>
    <dbReference type="NCBI Taxonomy" id="104178"/>
    <lineage>
        <taxon>Eukaryota</taxon>
        <taxon>Metazoa</taxon>
        <taxon>Cnidaria</taxon>
        <taxon>Anthozoa</taxon>
        <taxon>Hexacorallia</taxon>
        <taxon>Scleractinia</taxon>
        <taxon>Fungiina</taxon>
        <taxon>Poritidae</taxon>
        <taxon>Porites</taxon>
    </lineage>
</organism>
<dbReference type="CDD" id="cd14967">
    <property type="entry name" value="7tmA_amine_R-like"/>
    <property type="match status" value="1"/>
</dbReference>
<gene>
    <name evidence="11" type="ORF">PEVE_00018899</name>
</gene>